<dbReference type="Pfam" id="PF03466">
    <property type="entry name" value="LysR_substrate"/>
    <property type="match status" value="1"/>
</dbReference>
<dbReference type="RefSeq" id="WP_186734625.1">
    <property type="nucleotide sequence ID" value="NZ_JABWRJ020000003.1"/>
</dbReference>
<dbReference type="FunFam" id="1.10.10.10:FF:000001">
    <property type="entry name" value="LysR family transcriptional regulator"/>
    <property type="match status" value="1"/>
</dbReference>
<proteinExistence type="inferred from homology"/>
<evidence type="ECO:0000256" key="1">
    <source>
        <dbReference type="ARBA" id="ARBA00009437"/>
    </source>
</evidence>
<keyword evidence="2" id="KW-0805">Transcription regulation</keyword>
<dbReference type="InterPro" id="IPR000847">
    <property type="entry name" value="LysR_HTH_N"/>
</dbReference>
<name>A0A923GCF6_9PSED</name>
<reference evidence="6" key="1">
    <citation type="journal article" date="2020" name="Microorganisms">
        <title>Reliable Identification of Environmental Pseudomonas Isolates Using the rpoD Gene.</title>
        <authorList>
            <consortium name="The Broad Institute Genome Sequencing Platform"/>
            <person name="Girard L."/>
            <person name="Lood C."/>
            <person name="Rokni-Zadeh H."/>
            <person name="van Noort V."/>
            <person name="Lavigne R."/>
            <person name="De Mot R."/>
        </authorList>
    </citation>
    <scope>NUCLEOTIDE SEQUENCE</scope>
    <source>
        <strain evidence="6">BW13M1</strain>
    </source>
</reference>
<dbReference type="PANTHER" id="PTHR30537:SF5">
    <property type="entry name" value="HTH-TYPE TRANSCRIPTIONAL ACTIVATOR TTDR-RELATED"/>
    <property type="match status" value="1"/>
</dbReference>
<dbReference type="Gene3D" id="3.40.190.290">
    <property type="match status" value="1"/>
</dbReference>
<protein>
    <submittedName>
        <fullName evidence="6">LysR family transcriptional regulator</fullName>
    </submittedName>
</protein>
<accession>A0A923GCF6</accession>
<evidence type="ECO:0000259" key="5">
    <source>
        <dbReference type="PROSITE" id="PS50931"/>
    </source>
</evidence>
<evidence type="ECO:0000256" key="3">
    <source>
        <dbReference type="ARBA" id="ARBA00023125"/>
    </source>
</evidence>
<dbReference type="InterPro" id="IPR005119">
    <property type="entry name" value="LysR_subst-bd"/>
</dbReference>
<dbReference type="SUPFAM" id="SSF53850">
    <property type="entry name" value="Periplasmic binding protein-like II"/>
    <property type="match status" value="1"/>
</dbReference>
<dbReference type="PROSITE" id="PS50931">
    <property type="entry name" value="HTH_LYSR"/>
    <property type="match status" value="1"/>
</dbReference>
<organism evidence="6">
    <name type="scientific">Pseudomonas peradeniyensis</name>
    <dbReference type="NCBI Taxonomy" id="2745488"/>
    <lineage>
        <taxon>Bacteria</taxon>
        <taxon>Pseudomonadati</taxon>
        <taxon>Pseudomonadota</taxon>
        <taxon>Gammaproteobacteria</taxon>
        <taxon>Pseudomonadales</taxon>
        <taxon>Pseudomonadaceae</taxon>
        <taxon>Pseudomonas</taxon>
    </lineage>
</organism>
<comment type="caution">
    <text evidence="6">The sequence shown here is derived from an EMBL/GenBank/DDBJ whole genome shotgun (WGS) entry which is preliminary data.</text>
</comment>
<evidence type="ECO:0000313" key="6">
    <source>
        <dbReference type="EMBL" id="MBC3448273.1"/>
    </source>
</evidence>
<dbReference type="GO" id="GO:0043565">
    <property type="term" value="F:sequence-specific DNA binding"/>
    <property type="evidence" value="ECO:0007669"/>
    <property type="project" value="TreeGrafter"/>
</dbReference>
<dbReference type="InterPro" id="IPR058163">
    <property type="entry name" value="LysR-type_TF_proteobact-type"/>
</dbReference>
<dbReference type="PANTHER" id="PTHR30537">
    <property type="entry name" value="HTH-TYPE TRANSCRIPTIONAL REGULATOR"/>
    <property type="match status" value="1"/>
</dbReference>
<dbReference type="AlphaFoldDB" id="A0A923GCF6"/>
<dbReference type="Gene3D" id="1.10.10.10">
    <property type="entry name" value="Winged helix-like DNA-binding domain superfamily/Winged helix DNA-binding domain"/>
    <property type="match status" value="1"/>
</dbReference>
<reference evidence="6" key="2">
    <citation type="submission" date="2020-07" db="EMBL/GenBank/DDBJ databases">
        <authorList>
            <person name="Lood C."/>
            <person name="Girard L."/>
        </authorList>
    </citation>
    <scope>NUCLEOTIDE SEQUENCE</scope>
    <source>
        <strain evidence="6">BW13M1</strain>
    </source>
</reference>
<comment type="similarity">
    <text evidence="1">Belongs to the LysR transcriptional regulatory family.</text>
</comment>
<keyword evidence="3" id="KW-0238">DNA-binding</keyword>
<dbReference type="GO" id="GO:0003700">
    <property type="term" value="F:DNA-binding transcription factor activity"/>
    <property type="evidence" value="ECO:0007669"/>
    <property type="project" value="InterPro"/>
</dbReference>
<sequence length="312" mass="33935">MEYRGCLPKSHVDMLPCMAAFAVVVETGSFVDASVRLGLTASAVSKQVSKLENALSLRLLERSTRQLRVNAEGAQIYSHCKELLESSANVFRLKDRFLEAPQGLIRIAVPRSLYAACNQLVPEFLYRYPGVNVQLISNEGAPDFIAEGIDIGIQITDSPPLGLVARKLFPVDFIVCAAESYLEKFGRPEHPSVLAEHSCIPFSAATEIQNWKFISTHGMCEVGVSGRYFADSPEAVLNATISGLGISCLPAGLAAEAISANALVELLPGWRYAGAMQGMAWVLYQPGRHVSQKVKVMVDYLVSALRRSGQMT</sequence>
<dbReference type="GO" id="GO:0006351">
    <property type="term" value="P:DNA-templated transcription"/>
    <property type="evidence" value="ECO:0007669"/>
    <property type="project" value="TreeGrafter"/>
</dbReference>
<dbReference type="InterPro" id="IPR036390">
    <property type="entry name" value="WH_DNA-bd_sf"/>
</dbReference>
<evidence type="ECO:0000256" key="4">
    <source>
        <dbReference type="ARBA" id="ARBA00023163"/>
    </source>
</evidence>
<dbReference type="InterPro" id="IPR036388">
    <property type="entry name" value="WH-like_DNA-bd_sf"/>
</dbReference>
<dbReference type="CDD" id="cd08422">
    <property type="entry name" value="PBP2_CrgA_like"/>
    <property type="match status" value="1"/>
</dbReference>
<evidence type="ECO:0000256" key="2">
    <source>
        <dbReference type="ARBA" id="ARBA00023015"/>
    </source>
</evidence>
<gene>
    <name evidence="6" type="ORF">HU751_21050</name>
</gene>
<keyword evidence="4" id="KW-0804">Transcription</keyword>
<feature type="domain" description="HTH lysR-type" evidence="5">
    <location>
        <begin position="18"/>
        <end position="70"/>
    </location>
</feature>
<dbReference type="SUPFAM" id="SSF46785">
    <property type="entry name" value="Winged helix' DNA-binding domain"/>
    <property type="match status" value="1"/>
</dbReference>
<dbReference type="EMBL" id="JABWRJ010000035">
    <property type="protein sequence ID" value="MBC3448273.1"/>
    <property type="molecule type" value="Genomic_DNA"/>
</dbReference>
<dbReference type="Pfam" id="PF00126">
    <property type="entry name" value="HTH_1"/>
    <property type="match status" value="1"/>
</dbReference>